<keyword evidence="6" id="KW-1133">Transmembrane helix</keyword>
<evidence type="ECO:0000313" key="12">
    <source>
        <dbReference type="EMBL" id="KAG5643525.1"/>
    </source>
</evidence>
<reference evidence="12" key="2">
    <citation type="submission" date="2021-10" db="EMBL/GenBank/DDBJ databases">
        <title>Phylogenomics reveals ancestral predisposition of the termite-cultivated fungus Termitomyces towards a domesticated lifestyle.</title>
        <authorList>
            <person name="Auxier B."/>
            <person name="Grum-Grzhimaylo A."/>
            <person name="Cardenas M.E."/>
            <person name="Lodge J.D."/>
            <person name="Laessoe T."/>
            <person name="Pedersen O."/>
            <person name="Smith M.E."/>
            <person name="Kuyper T.W."/>
            <person name="Franco-Molano E.A."/>
            <person name="Baroni T.J."/>
            <person name="Aanen D.K."/>
        </authorList>
    </citation>
    <scope>NUCLEOTIDE SEQUENCE</scope>
    <source>
        <strain evidence="12">AP01</strain>
        <tissue evidence="12">Mycelium</tissue>
    </source>
</reference>
<evidence type="ECO:0000256" key="8">
    <source>
        <dbReference type="ARBA" id="ARBA00023136"/>
    </source>
</evidence>
<comment type="caution">
    <text evidence="12">The sequence shown here is derived from an EMBL/GenBank/DDBJ whole genome shotgun (WGS) entry which is preliminary data.</text>
</comment>
<dbReference type="OrthoDB" id="3351225at2759"/>
<evidence type="ECO:0000256" key="3">
    <source>
        <dbReference type="ARBA" id="ARBA00009188"/>
    </source>
</evidence>
<comment type="subcellular location">
    <subcellularLocation>
        <location evidence="2">Membrane</location>
    </subcellularLocation>
    <subcellularLocation>
        <location evidence="11">Mitochondrion inner membrane</location>
        <topology evidence="11">Single-pass membrane protein</topology>
    </subcellularLocation>
</comment>
<dbReference type="GO" id="GO:0044284">
    <property type="term" value="C:mitochondrial crista junction"/>
    <property type="evidence" value="ECO:0007669"/>
    <property type="project" value="InterPro"/>
</dbReference>
<evidence type="ECO:0000256" key="11">
    <source>
        <dbReference type="RuleBase" id="RU363010"/>
    </source>
</evidence>
<keyword evidence="7 11" id="KW-0496">Mitochondrion</keyword>
<evidence type="ECO:0000256" key="7">
    <source>
        <dbReference type="ARBA" id="ARBA00023128"/>
    </source>
</evidence>
<keyword evidence="11" id="KW-0999">Mitochondrion inner membrane</keyword>
<evidence type="ECO:0000256" key="6">
    <source>
        <dbReference type="ARBA" id="ARBA00022989"/>
    </source>
</evidence>
<organism evidence="12 13">
    <name type="scientific">Asterophora parasitica</name>
    <dbReference type="NCBI Taxonomy" id="117018"/>
    <lineage>
        <taxon>Eukaryota</taxon>
        <taxon>Fungi</taxon>
        <taxon>Dikarya</taxon>
        <taxon>Basidiomycota</taxon>
        <taxon>Agaricomycotina</taxon>
        <taxon>Agaricomycetes</taxon>
        <taxon>Agaricomycetidae</taxon>
        <taxon>Agaricales</taxon>
        <taxon>Tricholomatineae</taxon>
        <taxon>Lyophyllaceae</taxon>
        <taxon>Asterophora</taxon>
    </lineage>
</organism>
<evidence type="ECO:0000256" key="9">
    <source>
        <dbReference type="ARBA" id="ARBA00032159"/>
    </source>
</evidence>
<proteinExistence type="inferred from homology"/>
<dbReference type="GO" id="GO:0042407">
    <property type="term" value="P:cristae formation"/>
    <property type="evidence" value="ECO:0007669"/>
    <property type="project" value="InterPro"/>
</dbReference>
<evidence type="ECO:0000256" key="1">
    <source>
        <dbReference type="ARBA" id="ARBA00002689"/>
    </source>
</evidence>
<keyword evidence="5" id="KW-0812">Transmembrane</keyword>
<comment type="similarity">
    <text evidence="3 11">Belongs to the MICOS complex subunit Mic12 family.</text>
</comment>
<keyword evidence="13" id="KW-1185">Reference proteome</keyword>
<accession>A0A9P7GA64</accession>
<dbReference type="AlphaFoldDB" id="A0A9P7GA64"/>
<protein>
    <recommendedName>
        <fullName evidence="4 11">MICOS complex subunit MIC12</fullName>
    </recommendedName>
    <alternativeName>
        <fullName evidence="10 11">Altered inheritance of mitochondria protein 5, mitochondrial</fullName>
    </alternativeName>
    <alternativeName>
        <fullName evidence="9 11">Found in mitochondrial proteome protein 51</fullName>
    </alternativeName>
</protein>
<dbReference type="InterPro" id="IPR031463">
    <property type="entry name" value="Mic12"/>
</dbReference>
<gene>
    <name evidence="12" type="ORF">DXG03_000717</name>
</gene>
<dbReference type="EMBL" id="JABCKV010000108">
    <property type="protein sequence ID" value="KAG5643525.1"/>
    <property type="molecule type" value="Genomic_DNA"/>
</dbReference>
<evidence type="ECO:0000256" key="5">
    <source>
        <dbReference type="ARBA" id="ARBA00022692"/>
    </source>
</evidence>
<evidence type="ECO:0000256" key="10">
    <source>
        <dbReference type="ARBA" id="ARBA00032985"/>
    </source>
</evidence>
<name>A0A9P7GA64_9AGAR</name>
<comment type="subunit">
    <text evidence="11">Component of the mitochondrial contact site and cristae organizing system (MICOS) complex.</text>
</comment>
<dbReference type="GO" id="GO:0061617">
    <property type="term" value="C:MICOS complex"/>
    <property type="evidence" value="ECO:0007669"/>
    <property type="project" value="UniProtKB-UniRule"/>
</dbReference>
<sequence length="135" mass="14845">MSALIGPVSDEKLTIMPHTQVYYGFSNLMRTQTEHLRSDLLTISERLSSTTPLATSPLSLSPPASARITPRPFSTLLKDKWNHELGALFAGFGSWDRRVGEWGRSVLYGYAFAGKVGEQTDSPAEPKQQEDASST</sequence>
<evidence type="ECO:0000256" key="2">
    <source>
        <dbReference type="ARBA" id="ARBA00004370"/>
    </source>
</evidence>
<reference evidence="12" key="1">
    <citation type="submission" date="2020-07" db="EMBL/GenBank/DDBJ databases">
        <authorList>
            <person name="Nieuwenhuis M."/>
            <person name="Van De Peppel L.J.J."/>
        </authorList>
    </citation>
    <scope>NUCLEOTIDE SEQUENCE</scope>
    <source>
        <strain evidence="12">AP01</strain>
        <tissue evidence="12">Mycelium</tissue>
    </source>
</reference>
<evidence type="ECO:0000256" key="4">
    <source>
        <dbReference type="ARBA" id="ARBA00018170"/>
    </source>
</evidence>
<dbReference type="Pfam" id="PF17050">
    <property type="entry name" value="AIM5"/>
    <property type="match status" value="1"/>
</dbReference>
<evidence type="ECO:0000313" key="13">
    <source>
        <dbReference type="Proteomes" id="UP000775547"/>
    </source>
</evidence>
<comment type="function">
    <text evidence="1 11">Component of the MICOS complex, a large protein complex of the mitochondrial inner membrane that plays crucial roles in the maintenance of crista junctions, inner membrane architecture, and formation of contact sites to the outer membrane.</text>
</comment>
<keyword evidence="8" id="KW-0472">Membrane</keyword>
<dbReference type="Proteomes" id="UP000775547">
    <property type="component" value="Unassembled WGS sequence"/>
</dbReference>